<dbReference type="EMBL" id="CAXIEN010001359">
    <property type="protein sequence ID" value="CAL1302125.1"/>
    <property type="molecule type" value="Genomic_DNA"/>
</dbReference>
<sequence length="93" mass="10201">MKTFLLLSAFLLVIIADICSAAAINLNTTKLQAEHNGDCSKCPRHEKPMDCAELKENGVTESGVYTIYPRNRLASCQSIEVFCDMETDGGGWT</sequence>
<keyword evidence="4" id="KW-1185">Reference proteome</keyword>
<dbReference type="InterPro" id="IPR036056">
    <property type="entry name" value="Fibrinogen-like_C"/>
</dbReference>
<dbReference type="AlphaFoldDB" id="A0AAV2C200"/>
<feature type="non-terminal residue" evidence="3">
    <location>
        <position position="93"/>
    </location>
</feature>
<gene>
    <name evidence="3" type="ORF">LARSCL_LOCUS22915</name>
</gene>
<feature type="chain" id="PRO_5043796914" description="Fibrinogen C-terminal domain-containing protein" evidence="1">
    <location>
        <begin position="22"/>
        <end position="93"/>
    </location>
</feature>
<dbReference type="Pfam" id="PF00147">
    <property type="entry name" value="Fibrinogen_C"/>
    <property type="match status" value="1"/>
</dbReference>
<feature type="signal peptide" evidence="1">
    <location>
        <begin position="1"/>
        <end position="21"/>
    </location>
</feature>
<reference evidence="3 4" key="1">
    <citation type="submission" date="2024-04" db="EMBL/GenBank/DDBJ databases">
        <authorList>
            <person name="Rising A."/>
            <person name="Reimegard J."/>
            <person name="Sonavane S."/>
            <person name="Akerstrom W."/>
            <person name="Nylinder S."/>
            <person name="Hedman E."/>
            <person name="Kallberg Y."/>
        </authorList>
    </citation>
    <scope>NUCLEOTIDE SEQUENCE [LARGE SCALE GENOMIC DNA]</scope>
</reference>
<evidence type="ECO:0000313" key="3">
    <source>
        <dbReference type="EMBL" id="CAL1302125.1"/>
    </source>
</evidence>
<name>A0AAV2C200_9ARAC</name>
<evidence type="ECO:0000259" key="2">
    <source>
        <dbReference type="PROSITE" id="PS51406"/>
    </source>
</evidence>
<feature type="domain" description="Fibrinogen C-terminal" evidence="2">
    <location>
        <begin position="42"/>
        <end position="93"/>
    </location>
</feature>
<keyword evidence="1" id="KW-0732">Signal</keyword>
<dbReference type="InterPro" id="IPR002181">
    <property type="entry name" value="Fibrinogen_a/b/g_C_dom"/>
</dbReference>
<accession>A0AAV2C200</accession>
<dbReference type="Proteomes" id="UP001497382">
    <property type="component" value="Unassembled WGS sequence"/>
</dbReference>
<dbReference type="InterPro" id="IPR014716">
    <property type="entry name" value="Fibrinogen_a/b/g_C_1"/>
</dbReference>
<dbReference type="Gene3D" id="3.90.215.10">
    <property type="entry name" value="Gamma Fibrinogen, chain A, domain 1"/>
    <property type="match status" value="1"/>
</dbReference>
<evidence type="ECO:0000256" key="1">
    <source>
        <dbReference type="SAM" id="SignalP"/>
    </source>
</evidence>
<organism evidence="3 4">
    <name type="scientific">Larinioides sclopetarius</name>
    <dbReference type="NCBI Taxonomy" id="280406"/>
    <lineage>
        <taxon>Eukaryota</taxon>
        <taxon>Metazoa</taxon>
        <taxon>Ecdysozoa</taxon>
        <taxon>Arthropoda</taxon>
        <taxon>Chelicerata</taxon>
        <taxon>Arachnida</taxon>
        <taxon>Araneae</taxon>
        <taxon>Araneomorphae</taxon>
        <taxon>Entelegynae</taxon>
        <taxon>Araneoidea</taxon>
        <taxon>Araneidae</taxon>
        <taxon>Larinioides</taxon>
    </lineage>
</organism>
<dbReference type="PROSITE" id="PS51406">
    <property type="entry name" value="FIBRINOGEN_C_2"/>
    <property type="match status" value="1"/>
</dbReference>
<dbReference type="NCBIfam" id="NF040941">
    <property type="entry name" value="GGGWT_bact"/>
    <property type="match status" value="1"/>
</dbReference>
<dbReference type="SUPFAM" id="SSF56496">
    <property type="entry name" value="Fibrinogen C-terminal domain-like"/>
    <property type="match status" value="1"/>
</dbReference>
<comment type="caution">
    <text evidence="3">The sequence shown here is derived from an EMBL/GenBank/DDBJ whole genome shotgun (WGS) entry which is preliminary data.</text>
</comment>
<evidence type="ECO:0000313" key="4">
    <source>
        <dbReference type="Proteomes" id="UP001497382"/>
    </source>
</evidence>
<protein>
    <recommendedName>
        <fullName evidence="2">Fibrinogen C-terminal domain-containing protein</fullName>
    </recommendedName>
</protein>
<proteinExistence type="predicted"/>